<sequence>MLSVTFTAEFDSQNIVRFTAAMYEMSQQMFVSQCMTQSLFTTTRMPLYSLSMAVLIPFLPHPPSSNNNDHSSAKHFKHSRPLISP</sequence>
<reference evidence="2 3" key="1">
    <citation type="submission" date="2019-09" db="EMBL/GenBank/DDBJ databases">
        <title>The hologenome of the rock-dwelling lichen Lasallia pustulata.</title>
        <authorList>
            <person name="Greshake Tzovaras B."/>
            <person name="Segers F."/>
            <person name="Bicker A."/>
            <person name="Dal Grande F."/>
            <person name="Otte J."/>
            <person name="Hankeln T."/>
            <person name="Schmitt I."/>
            <person name="Ebersberger I."/>
        </authorList>
    </citation>
    <scope>NUCLEOTIDE SEQUENCE [LARGE SCALE GENOMIC DNA]</scope>
    <source>
        <strain evidence="2">A1-1</strain>
    </source>
</reference>
<dbReference type="Proteomes" id="UP000324767">
    <property type="component" value="Unassembled WGS sequence"/>
</dbReference>
<name>A0A5M8Q2V9_9LECA</name>
<accession>A0A5M8Q2V9</accession>
<evidence type="ECO:0000313" key="3">
    <source>
        <dbReference type="Proteomes" id="UP000324767"/>
    </source>
</evidence>
<feature type="region of interest" description="Disordered" evidence="1">
    <location>
        <begin position="65"/>
        <end position="85"/>
    </location>
</feature>
<gene>
    <name evidence="2" type="ORF">FRX48_00425</name>
</gene>
<comment type="caution">
    <text evidence="2">The sequence shown here is derived from an EMBL/GenBank/DDBJ whole genome shotgun (WGS) entry which is preliminary data.</text>
</comment>
<organism evidence="2 3">
    <name type="scientific">Lasallia pustulata</name>
    <dbReference type="NCBI Taxonomy" id="136370"/>
    <lineage>
        <taxon>Eukaryota</taxon>
        <taxon>Fungi</taxon>
        <taxon>Dikarya</taxon>
        <taxon>Ascomycota</taxon>
        <taxon>Pezizomycotina</taxon>
        <taxon>Lecanoromycetes</taxon>
        <taxon>OSLEUM clade</taxon>
        <taxon>Umbilicariomycetidae</taxon>
        <taxon>Umbilicariales</taxon>
        <taxon>Umbilicariaceae</taxon>
        <taxon>Lasallia</taxon>
    </lineage>
</organism>
<protein>
    <submittedName>
        <fullName evidence="2">Uncharacterized protein</fullName>
    </submittedName>
</protein>
<evidence type="ECO:0000256" key="1">
    <source>
        <dbReference type="SAM" id="MobiDB-lite"/>
    </source>
</evidence>
<dbReference type="EMBL" id="VXIT01000001">
    <property type="protein sequence ID" value="KAA6415707.1"/>
    <property type="molecule type" value="Genomic_DNA"/>
</dbReference>
<proteinExistence type="predicted"/>
<evidence type="ECO:0000313" key="2">
    <source>
        <dbReference type="EMBL" id="KAA6415707.1"/>
    </source>
</evidence>
<feature type="compositionally biased region" description="Basic residues" evidence="1">
    <location>
        <begin position="73"/>
        <end position="85"/>
    </location>
</feature>
<dbReference type="AlphaFoldDB" id="A0A5M8Q2V9"/>